<keyword evidence="1" id="KW-1133">Transmembrane helix</keyword>
<sequence>MQQSLHSHLIIIFLLILVSINLFILDLQIFSPQSVIRLSDISTAVKPNPTATPLQQDNIPGTKDLTCPLSCLAVIKDATQATDRIGATDQELSALSQSQAMISKPSEYYIPLGSGNTTKSDWEDITATETMIDPGNYRNIKEAYFIASLRNPTQNGQIEARLYDVTDGHMVWGSHVIMNGRESQTITSDKITLETGSKLYRVQLKSGMQYQAYLDNAKIRIISE</sequence>
<keyword evidence="1" id="KW-0472">Membrane</keyword>
<evidence type="ECO:0000313" key="2">
    <source>
        <dbReference type="EMBL" id="OIO15289.1"/>
    </source>
</evidence>
<feature type="transmembrane region" description="Helical" evidence="1">
    <location>
        <begin position="6"/>
        <end position="27"/>
    </location>
</feature>
<organism evidence="2 3">
    <name type="scientific">Candidatus Gottesmanbacteria bacterium CG1_02_37_22</name>
    <dbReference type="NCBI Taxonomy" id="1805209"/>
    <lineage>
        <taxon>Bacteria</taxon>
        <taxon>Candidatus Gottesmaniibacteriota</taxon>
    </lineage>
</organism>
<evidence type="ECO:0000313" key="3">
    <source>
        <dbReference type="Proteomes" id="UP000183120"/>
    </source>
</evidence>
<dbReference type="AlphaFoldDB" id="A0A1J4TVQ5"/>
<protein>
    <submittedName>
        <fullName evidence="2">Uncharacterized protein</fullName>
    </submittedName>
</protein>
<reference evidence="2 3" key="1">
    <citation type="journal article" date="2016" name="Environ. Microbiol.">
        <title>Genomic resolution of a cold subsurface aquifer community provides metabolic insights for novel microbes adapted to high CO concentrations.</title>
        <authorList>
            <person name="Probst A.J."/>
            <person name="Castelle C.J."/>
            <person name="Singh A."/>
            <person name="Brown C.T."/>
            <person name="Anantharaman K."/>
            <person name="Sharon I."/>
            <person name="Hug L.A."/>
            <person name="Burstein D."/>
            <person name="Emerson J.B."/>
            <person name="Thomas B.C."/>
            <person name="Banfield J.F."/>
        </authorList>
    </citation>
    <scope>NUCLEOTIDE SEQUENCE [LARGE SCALE GENOMIC DNA]</scope>
    <source>
        <strain evidence="2">CG1_02_37_22</strain>
    </source>
</reference>
<dbReference type="Proteomes" id="UP000183120">
    <property type="component" value="Unassembled WGS sequence"/>
</dbReference>
<gene>
    <name evidence="2" type="ORF">AUJ73_00915</name>
</gene>
<proteinExistence type="predicted"/>
<name>A0A1J4TVQ5_9BACT</name>
<dbReference type="EMBL" id="MNUY01000014">
    <property type="protein sequence ID" value="OIO15289.1"/>
    <property type="molecule type" value="Genomic_DNA"/>
</dbReference>
<evidence type="ECO:0000256" key="1">
    <source>
        <dbReference type="SAM" id="Phobius"/>
    </source>
</evidence>
<keyword evidence="1" id="KW-0812">Transmembrane</keyword>
<accession>A0A1J4TVQ5</accession>
<comment type="caution">
    <text evidence="2">The sequence shown here is derived from an EMBL/GenBank/DDBJ whole genome shotgun (WGS) entry which is preliminary data.</text>
</comment>